<keyword evidence="1" id="KW-0812">Transmembrane</keyword>
<feature type="transmembrane region" description="Helical" evidence="1">
    <location>
        <begin position="27"/>
        <end position="48"/>
    </location>
</feature>
<accession>A0ABT0GT33</accession>
<reference evidence="2" key="1">
    <citation type="submission" date="2022-04" db="EMBL/GenBank/DDBJ databases">
        <title>Roseibium sp. CAU 1639 isolated from mud.</title>
        <authorList>
            <person name="Kim W."/>
        </authorList>
    </citation>
    <scope>NUCLEOTIDE SEQUENCE</scope>
    <source>
        <strain evidence="2">CAU 1639</strain>
    </source>
</reference>
<dbReference type="EMBL" id="JALNMJ010000006">
    <property type="protein sequence ID" value="MCK7612586.1"/>
    <property type="molecule type" value="Genomic_DNA"/>
</dbReference>
<keyword evidence="3" id="KW-1185">Reference proteome</keyword>
<keyword evidence="1" id="KW-1133">Transmembrane helix</keyword>
<evidence type="ECO:0000256" key="1">
    <source>
        <dbReference type="SAM" id="Phobius"/>
    </source>
</evidence>
<protein>
    <submittedName>
        <fullName evidence="2">Uncharacterized protein</fullName>
    </submittedName>
</protein>
<evidence type="ECO:0000313" key="2">
    <source>
        <dbReference type="EMBL" id="MCK7612586.1"/>
    </source>
</evidence>
<organism evidence="2 3">
    <name type="scientific">Roseibium sediminicola</name>
    <dbReference type="NCBI Taxonomy" id="2933272"/>
    <lineage>
        <taxon>Bacteria</taxon>
        <taxon>Pseudomonadati</taxon>
        <taxon>Pseudomonadota</taxon>
        <taxon>Alphaproteobacteria</taxon>
        <taxon>Hyphomicrobiales</taxon>
        <taxon>Stappiaceae</taxon>
        <taxon>Roseibium</taxon>
    </lineage>
</organism>
<feature type="transmembrane region" description="Helical" evidence="1">
    <location>
        <begin position="60"/>
        <end position="85"/>
    </location>
</feature>
<gene>
    <name evidence="2" type="ORF">M0H32_10470</name>
</gene>
<comment type="caution">
    <text evidence="2">The sequence shown here is derived from an EMBL/GenBank/DDBJ whole genome shotgun (WGS) entry which is preliminary data.</text>
</comment>
<dbReference type="RefSeq" id="WP_248153638.1">
    <property type="nucleotide sequence ID" value="NZ_JALNMJ010000006.1"/>
</dbReference>
<proteinExistence type="predicted"/>
<sequence>MVNSALIFCASILGIFAHFVPYSAYIFIGFSVLLVFGIGITAAAQMMTKHNPVTATWMFVVWRIVPLTFIFLGAFGSTLLSLHILDIVPFDFSSDPNLAETVKAEKATVKSLTTTAITTLLAALVLDAARDPESFFWPAELQKKALKSAFHESPVFNIPADQLDKEVRHAIEDLGAAYIEPTTFDNAVAGWSLKARLHRARVIRKALDTFKKHGIEV</sequence>
<name>A0ABT0GT33_9HYPH</name>
<dbReference type="Proteomes" id="UP001431221">
    <property type="component" value="Unassembled WGS sequence"/>
</dbReference>
<keyword evidence="1" id="KW-0472">Membrane</keyword>
<evidence type="ECO:0000313" key="3">
    <source>
        <dbReference type="Proteomes" id="UP001431221"/>
    </source>
</evidence>